<protein>
    <submittedName>
        <fullName evidence="1">Uncharacterized protein</fullName>
    </submittedName>
</protein>
<organism evidence="1 2">
    <name type="scientific">Sporichthya brevicatena</name>
    <dbReference type="NCBI Taxonomy" id="171442"/>
    <lineage>
        <taxon>Bacteria</taxon>
        <taxon>Bacillati</taxon>
        <taxon>Actinomycetota</taxon>
        <taxon>Actinomycetes</taxon>
        <taxon>Sporichthyales</taxon>
        <taxon>Sporichthyaceae</taxon>
        <taxon>Sporichthya</taxon>
    </lineage>
</organism>
<evidence type="ECO:0000313" key="1">
    <source>
        <dbReference type="EMBL" id="GAA0626746.1"/>
    </source>
</evidence>
<accession>A0ABP3S5P5</accession>
<keyword evidence="2" id="KW-1185">Reference proteome</keyword>
<gene>
    <name evidence="1" type="ORF">GCM10009547_32780</name>
</gene>
<comment type="caution">
    <text evidence="1">The sequence shown here is derived from an EMBL/GenBank/DDBJ whole genome shotgun (WGS) entry which is preliminary data.</text>
</comment>
<evidence type="ECO:0000313" key="2">
    <source>
        <dbReference type="Proteomes" id="UP001500957"/>
    </source>
</evidence>
<reference evidence="2" key="1">
    <citation type="journal article" date="2019" name="Int. J. Syst. Evol. Microbiol.">
        <title>The Global Catalogue of Microorganisms (GCM) 10K type strain sequencing project: providing services to taxonomists for standard genome sequencing and annotation.</title>
        <authorList>
            <consortium name="The Broad Institute Genomics Platform"/>
            <consortium name="The Broad Institute Genome Sequencing Center for Infectious Disease"/>
            <person name="Wu L."/>
            <person name="Ma J."/>
        </authorList>
    </citation>
    <scope>NUCLEOTIDE SEQUENCE [LARGE SCALE GENOMIC DNA]</scope>
    <source>
        <strain evidence="2">JCM 10671</strain>
    </source>
</reference>
<dbReference type="EMBL" id="BAAAHE010000027">
    <property type="protein sequence ID" value="GAA0626746.1"/>
    <property type="molecule type" value="Genomic_DNA"/>
</dbReference>
<proteinExistence type="predicted"/>
<sequence>MTADPSRTPERPPSWWVATDQGVVLAGPYDDWPRALVGHARAVARIREALEREDRPSCFVAERCLAVAPRWGVLAGAWQHFEPLVD</sequence>
<name>A0ABP3S5P5_9ACTN</name>
<dbReference type="Proteomes" id="UP001500957">
    <property type="component" value="Unassembled WGS sequence"/>
</dbReference>
<dbReference type="RefSeq" id="WP_344606670.1">
    <property type="nucleotide sequence ID" value="NZ_BAAAHE010000027.1"/>
</dbReference>